<evidence type="ECO:0000313" key="3">
    <source>
        <dbReference type="Proteomes" id="UP000515708"/>
    </source>
</evidence>
<dbReference type="Gene3D" id="3.30.200.20">
    <property type="entry name" value="Phosphorylase Kinase, domain 1"/>
    <property type="match status" value="1"/>
</dbReference>
<proteinExistence type="predicted"/>
<dbReference type="Gene3D" id="3.90.1200.10">
    <property type="match status" value="1"/>
</dbReference>
<dbReference type="Proteomes" id="UP000515708">
    <property type="component" value="Chromosome"/>
</dbReference>
<dbReference type="PANTHER" id="PTHR21310:SF42">
    <property type="entry name" value="BIFUNCTIONAL AAC_APH"/>
    <property type="match status" value="1"/>
</dbReference>
<dbReference type="EMBL" id="CP043732">
    <property type="protein sequence ID" value="QMU97693.1"/>
    <property type="molecule type" value="Genomic_DNA"/>
</dbReference>
<dbReference type="RefSeq" id="WP_182252693.1">
    <property type="nucleotide sequence ID" value="NZ_CP043732.1"/>
</dbReference>
<gene>
    <name evidence="2" type="ORF">FVO59_11045</name>
</gene>
<reference evidence="2 3" key="1">
    <citation type="journal article" date="2020" name="Front. Microbiol.">
        <title>Design of Bacterial Strain-Specific qPCR Assays Using NGS Data and Publicly Available Resources and Its Application to Track Biocontrol Strains.</title>
        <authorList>
            <person name="Hernandez I."/>
            <person name="Sant C."/>
            <person name="Martinez R."/>
            <person name="Fernandez C."/>
        </authorList>
    </citation>
    <scope>NUCLEOTIDE SEQUENCE [LARGE SCALE GENOMIC DNA]</scope>
    <source>
        <strain evidence="2 3">B24</strain>
    </source>
</reference>
<dbReference type="Pfam" id="PF01636">
    <property type="entry name" value="APH"/>
    <property type="match status" value="1"/>
</dbReference>
<evidence type="ECO:0000313" key="2">
    <source>
        <dbReference type="EMBL" id="QMU97693.1"/>
    </source>
</evidence>
<feature type="domain" description="Aminoglycoside phosphotransferase" evidence="1">
    <location>
        <begin position="35"/>
        <end position="257"/>
    </location>
</feature>
<dbReference type="InterPro" id="IPR002575">
    <property type="entry name" value="Aminoglycoside_PTrfase"/>
</dbReference>
<dbReference type="SUPFAM" id="SSF56112">
    <property type="entry name" value="Protein kinase-like (PK-like)"/>
    <property type="match status" value="1"/>
</dbReference>
<dbReference type="GO" id="GO:0016740">
    <property type="term" value="F:transferase activity"/>
    <property type="evidence" value="ECO:0007669"/>
    <property type="project" value="UniProtKB-KW"/>
</dbReference>
<dbReference type="PANTHER" id="PTHR21310">
    <property type="entry name" value="AMINOGLYCOSIDE PHOSPHOTRANSFERASE-RELATED-RELATED"/>
    <property type="match status" value="1"/>
</dbReference>
<dbReference type="InterPro" id="IPR011009">
    <property type="entry name" value="Kinase-like_dom_sf"/>
</dbReference>
<organism evidence="2 3">
    <name type="scientific">Microbacterium esteraromaticum</name>
    <dbReference type="NCBI Taxonomy" id="57043"/>
    <lineage>
        <taxon>Bacteria</taxon>
        <taxon>Bacillati</taxon>
        <taxon>Actinomycetota</taxon>
        <taxon>Actinomycetes</taxon>
        <taxon>Micrococcales</taxon>
        <taxon>Microbacteriaceae</taxon>
        <taxon>Microbacterium</taxon>
    </lineage>
</organism>
<accession>A0A7D7WI30</accession>
<protein>
    <submittedName>
        <fullName evidence="2">Phosphotransferase</fullName>
    </submittedName>
</protein>
<keyword evidence="2" id="KW-0808">Transferase</keyword>
<sequence>MHDGQLAVDEELAGALIAREFPRLRDLPVAALAGAGTVNAIFRVGAHLTARFPLASVSVADLETEAGSLSAFAVASPFPAPEPVGVGAGDERYPSAWSLQTWLPGEVADPFCVASATRFAAELGELILAMRAVPTGARVFDGRGRGGVLSDHDEWMTHCLARSVGLLDVDRVAIVWDALRAVPTAGEHVMSHRDLTPANLLVTGDGLAGVLDGGSFGPADRSLDLVCAWHLLDQGSRRTLRNAIGASDDEWRRGAAWALQQAMGLAWYYEESNPAMAELGRSTVSRVLNDEDAIG</sequence>
<dbReference type="InterPro" id="IPR051678">
    <property type="entry name" value="AGP_Transferase"/>
</dbReference>
<evidence type="ECO:0000259" key="1">
    <source>
        <dbReference type="Pfam" id="PF01636"/>
    </source>
</evidence>
<name>A0A7D7WI30_9MICO</name>
<dbReference type="AlphaFoldDB" id="A0A7D7WI30"/>